<gene>
    <name evidence="1" type="ORF">EVA_21738</name>
</gene>
<evidence type="ECO:0008006" key="2">
    <source>
        <dbReference type="Google" id="ProtNLM"/>
    </source>
</evidence>
<accession>J9BRF8</accession>
<proteinExistence type="predicted"/>
<protein>
    <recommendedName>
        <fullName evidence="2">Transposase</fullName>
    </recommendedName>
</protein>
<feature type="non-terminal residue" evidence="1">
    <location>
        <position position="47"/>
    </location>
</feature>
<comment type="caution">
    <text evidence="1">The sequence shown here is derived from an EMBL/GenBank/DDBJ whole genome shotgun (WGS) entry which is preliminary data.</text>
</comment>
<name>J9BRF8_9ZZZZ</name>
<organism evidence="1">
    <name type="scientific">gut metagenome</name>
    <dbReference type="NCBI Taxonomy" id="749906"/>
    <lineage>
        <taxon>unclassified sequences</taxon>
        <taxon>metagenomes</taxon>
        <taxon>organismal metagenomes</taxon>
    </lineage>
</organism>
<dbReference type="EMBL" id="AMCI01009013">
    <property type="protein sequence ID" value="EJW90155.1"/>
    <property type="molecule type" value="Genomic_DNA"/>
</dbReference>
<evidence type="ECO:0000313" key="1">
    <source>
        <dbReference type="EMBL" id="EJW90155.1"/>
    </source>
</evidence>
<reference evidence="1" key="1">
    <citation type="journal article" date="2012" name="PLoS ONE">
        <title>Gene sets for utilization of primary and secondary nutrition supplies in the distal gut of endangered iberian lynx.</title>
        <authorList>
            <person name="Alcaide M."/>
            <person name="Messina E."/>
            <person name="Richter M."/>
            <person name="Bargiela R."/>
            <person name="Peplies J."/>
            <person name="Huws S.A."/>
            <person name="Newbold C.J."/>
            <person name="Golyshin P.N."/>
            <person name="Simon M.A."/>
            <person name="Lopez G."/>
            <person name="Yakimov M.M."/>
            <person name="Ferrer M."/>
        </authorList>
    </citation>
    <scope>NUCLEOTIDE SEQUENCE</scope>
</reference>
<sequence length="47" mass="5307">MTLKDTANLLGVSWDTIKEIHTRHLENHYAPPSLEDVESIGIDEFAV</sequence>
<dbReference type="AlphaFoldDB" id="J9BRF8"/>